<accession>A0A8S5QCR9</accession>
<protein>
    <submittedName>
        <fullName evidence="1">AAA domain protein</fullName>
    </submittedName>
</protein>
<sequence length="222" mass="24833">MSYACLILGESGTGKTCSLRNLDPKNTLLIQPVRKPLPFRSAGWKEIKQKGDGNNIFVCADPQKIINCMHASPFEVVVIDDFQYILLSLYMNRRSEKSYEKFSELAGVGYDVVRAASELEPNKRVYVLGHTATDDFGRVHLKTIGKMLDSVVVLEGFFTTVLRAQVDPAAGRFYFSTRNNGNDTVKAPVGMFEQAEIDNDLAAIDQIVCDYYSITTNKENEK</sequence>
<name>A0A8S5QCR9_9CAUD</name>
<dbReference type="EMBL" id="BK015627">
    <property type="protein sequence ID" value="DAE16565.1"/>
    <property type="molecule type" value="Genomic_DNA"/>
</dbReference>
<proteinExistence type="predicted"/>
<organism evidence="1">
    <name type="scientific">Podoviridae sp. ctiwu7</name>
    <dbReference type="NCBI Taxonomy" id="2825269"/>
    <lineage>
        <taxon>Viruses</taxon>
        <taxon>Duplodnaviria</taxon>
        <taxon>Heunggongvirae</taxon>
        <taxon>Uroviricota</taxon>
        <taxon>Caudoviricetes</taxon>
    </lineage>
</organism>
<reference evidence="1" key="1">
    <citation type="journal article" date="2021" name="Proc. Natl. Acad. Sci. U.S.A.">
        <title>A Catalog of Tens of Thousands of Viruses from Human Metagenomes Reveals Hidden Associations with Chronic Diseases.</title>
        <authorList>
            <person name="Tisza M.J."/>
            <person name="Buck C.B."/>
        </authorList>
    </citation>
    <scope>NUCLEOTIDE SEQUENCE</scope>
    <source>
        <strain evidence="1">Ctiwu7</strain>
    </source>
</reference>
<evidence type="ECO:0000313" key="1">
    <source>
        <dbReference type="EMBL" id="DAE16565.1"/>
    </source>
</evidence>